<keyword evidence="1" id="KW-0732">Signal</keyword>
<dbReference type="Gene3D" id="2.40.160.10">
    <property type="entry name" value="Porin"/>
    <property type="match status" value="1"/>
</dbReference>
<feature type="domain" description="Porin" evidence="2">
    <location>
        <begin position="9"/>
        <end position="382"/>
    </location>
</feature>
<proteinExistence type="predicted"/>
<sequence length="412" mass="44848">MATRPNTLALAVMTLYAGGSSADTADTSMFSLSSFGTVGIVHSSEKKADFTSSIFKPNGAGHSRNWSADVDSLIGAQLTATFTPQLSAVVQVISEQRYDNSYRPFVEWANIKYQFTPDFNARIGRTVLPSFLVSDTRKVGYTLHWVRAPMEVYSLMPISSSDGIDGSYRFRVDEITNTVHAHYGQTDSRDSDGTGKALTRNLWGVTNTTELGVLTTRITYMKADLTLEPFNSLFDTFRAFGPEGVAIADRYDSDDTPVDFIGLGASYDPGDWFVMSEWGRLDSRSGLGRTSAWYISGGYRIAAFTPYVTYARSRTETEVSSPGLTLSALPPALAGTAAELNGALNSILGSNEGQQTLSLGVRWDFTKNMDAKVQFDHTRFKGNSVGPLINPQPDFTSGGSLNVISLAVDFVF</sequence>
<evidence type="ECO:0000313" key="4">
    <source>
        <dbReference type="Proteomes" id="UP000076083"/>
    </source>
</evidence>
<dbReference type="Pfam" id="PF13609">
    <property type="entry name" value="Porin_4"/>
    <property type="match status" value="1"/>
</dbReference>
<dbReference type="AlphaFoldDB" id="A0A159ZWM2"/>
<dbReference type="InterPro" id="IPR033900">
    <property type="entry name" value="Gram_neg_porin_domain"/>
</dbReference>
<dbReference type="Proteomes" id="UP000076083">
    <property type="component" value="Chromosome"/>
</dbReference>
<accession>A0A159ZWM2</accession>
<dbReference type="RefSeq" id="WP_063321660.1">
    <property type="nucleotide sequence ID" value="NZ_CP015225.1"/>
</dbReference>
<dbReference type="GO" id="GO:0015288">
    <property type="term" value="F:porin activity"/>
    <property type="evidence" value="ECO:0007669"/>
    <property type="project" value="InterPro"/>
</dbReference>
<feature type="chain" id="PRO_5007812099" description="Porin domain-containing protein" evidence="1">
    <location>
        <begin position="23"/>
        <end position="412"/>
    </location>
</feature>
<evidence type="ECO:0000259" key="2">
    <source>
        <dbReference type="Pfam" id="PF13609"/>
    </source>
</evidence>
<dbReference type="InterPro" id="IPR023614">
    <property type="entry name" value="Porin_dom_sf"/>
</dbReference>
<organism evidence="3 4">
    <name type="scientific">Pseudomonas fluorescens</name>
    <dbReference type="NCBI Taxonomy" id="294"/>
    <lineage>
        <taxon>Bacteria</taxon>
        <taxon>Pseudomonadati</taxon>
        <taxon>Pseudomonadota</taxon>
        <taxon>Gammaproteobacteria</taxon>
        <taxon>Pseudomonadales</taxon>
        <taxon>Pseudomonadaceae</taxon>
        <taxon>Pseudomonas</taxon>
    </lineage>
</organism>
<name>A0A159ZWM2_PSEFL</name>
<reference evidence="3 4" key="2">
    <citation type="journal article" date="2018" name="Nature">
        <title>Mutant phenotypes for thousands of bacterial genes of unknown function.</title>
        <authorList>
            <person name="Price M.N."/>
            <person name="Wetmore K.M."/>
            <person name="Waters R.J."/>
            <person name="Callaghan M."/>
            <person name="Ray J."/>
            <person name="Liu H."/>
            <person name="Kuehl J.V."/>
            <person name="Melnyk R.A."/>
            <person name="Lamson J.S."/>
            <person name="Suh Y."/>
            <person name="Carlson H.K."/>
            <person name="Esquivel Z."/>
            <person name="Sadeeshkumar H."/>
            <person name="Chakraborty R."/>
            <person name="Zane G.M."/>
            <person name="Rubin B.E."/>
            <person name="Wall J.D."/>
            <person name="Visel A."/>
            <person name="Bristow J."/>
            <person name="Blow M.J."/>
            <person name="Arkin A.P."/>
            <person name="Deutschbauer A.M."/>
        </authorList>
    </citation>
    <scope>NUCLEOTIDE SEQUENCE [LARGE SCALE GENOMIC DNA]</scope>
    <source>
        <strain evidence="3 4">FW300-N2E2</strain>
    </source>
</reference>
<reference evidence="4" key="1">
    <citation type="submission" date="2016-04" db="EMBL/GenBank/DDBJ databases">
        <authorList>
            <person name="Ray J."/>
            <person name="Price M."/>
            <person name="Deutschbauer A."/>
        </authorList>
    </citation>
    <scope>NUCLEOTIDE SEQUENCE [LARGE SCALE GENOMIC DNA]</scope>
    <source>
        <strain evidence="4">FW300-N2E2</strain>
    </source>
</reference>
<gene>
    <name evidence="3" type="ORF">TK06_08240</name>
</gene>
<protein>
    <recommendedName>
        <fullName evidence="2">Porin domain-containing protein</fullName>
    </recommendedName>
</protein>
<dbReference type="GO" id="GO:0016020">
    <property type="term" value="C:membrane"/>
    <property type="evidence" value="ECO:0007669"/>
    <property type="project" value="InterPro"/>
</dbReference>
<feature type="signal peptide" evidence="1">
    <location>
        <begin position="1"/>
        <end position="22"/>
    </location>
</feature>
<dbReference type="SUPFAM" id="SSF56935">
    <property type="entry name" value="Porins"/>
    <property type="match status" value="1"/>
</dbReference>
<evidence type="ECO:0000313" key="3">
    <source>
        <dbReference type="EMBL" id="AMZ71091.1"/>
    </source>
</evidence>
<dbReference type="EMBL" id="CP015225">
    <property type="protein sequence ID" value="AMZ71091.1"/>
    <property type="molecule type" value="Genomic_DNA"/>
</dbReference>
<evidence type="ECO:0000256" key="1">
    <source>
        <dbReference type="SAM" id="SignalP"/>
    </source>
</evidence>